<evidence type="ECO:0000256" key="4">
    <source>
        <dbReference type="ARBA" id="ARBA00022692"/>
    </source>
</evidence>
<keyword evidence="3" id="KW-0813">Transport</keyword>
<evidence type="ECO:0000259" key="10">
    <source>
        <dbReference type="PROSITE" id="PS50893"/>
    </source>
</evidence>
<dbReference type="GO" id="GO:0005524">
    <property type="term" value="F:ATP binding"/>
    <property type="evidence" value="ECO:0007669"/>
    <property type="project" value="UniProtKB-KW"/>
</dbReference>
<keyword evidence="5" id="KW-0547">Nucleotide-binding</keyword>
<dbReference type="GO" id="GO:0140359">
    <property type="term" value="F:ABC-type transporter activity"/>
    <property type="evidence" value="ECO:0007669"/>
    <property type="project" value="InterPro"/>
</dbReference>
<feature type="transmembrane region" description="Helical" evidence="9">
    <location>
        <begin position="380"/>
        <end position="403"/>
    </location>
</feature>
<dbReference type="PROSITE" id="PS00211">
    <property type="entry name" value="ABC_TRANSPORTER_1"/>
    <property type="match status" value="1"/>
</dbReference>
<name>A0A060T3A4_BLAAD</name>
<reference evidence="11" key="1">
    <citation type="submission" date="2014-02" db="EMBL/GenBank/DDBJ databases">
        <authorList>
            <person name="Genoscope - CEA"/>
        </authorList>
    </citation>
    <scope>NUCLEOTIDE SEQUENCE</scope>
    <source>
        <strain evidence="11">LS3</strain>
    </source>
</reference>
<dbReference type="InterPro" id="IPR043926">
    <property type="entry name" value="ABCG_dom"/>
</dbReference>
<comment type="subcellular location">
    <subcellularLocation>
        <location evidence="1">Membrane</location>
        <topology evidence="1">Multi-pass membrane protein</topology>
    </subcellularLocation>
</comment>
<keyword evidence="4 9" id="KW-0812">Transmembrane</keyword>
<proteinExistence type="inferred from homology"/>
<protein>
    <submittedName>
        <fullName evidence="11">ARAD1A14146p</fullName>
    </submittedName>
</protein>
<accession>A0A060T3A4</accession>
<feature type="transmembrane region" description="Helical" evidence="9">
    <location>
        <begin position="423"/>
        <end position="450"/>
    </location>
</feature>
<feature type="transmembrane region" description="Helical" evidence="9">
    <location>
        <begin position="346"/>
        <end position="368"/>
    </location>
</feature>
<evidence type="ECO:0000256" key="2">
    <source>
        <dbReference type="ARBA" id="ARBA00005814"/>
    </source>
</evidence>
<reference evidence="11" key="2">
    <citation type="submission" date="2014-06" db="EMBL/GenBank/DDBJ databases">
        <title>The complete genome of Blastobotrys (Arxula) adeninivorans LS3 - a yeast of biotechnological interest.</title>
        <authorList>
            <person name="Kunze G."/>
            <person name="Gaillardin C."/>
            <person name="Czernicka M."/>
            <person name="Durrens P."/>
            <person name="Martin T."/>
            <person name="Boer E."/>
            <person name="Gabaldon T."/>
            <person name="Cruz J."/>
            <person name="Talla E."/>
            <person name="Marck C."/>
            <person name="Goffeau A."/>
            <person name="Barbe V."/>
            <person name="Baret P."/>
            <person name="Baronian K."/>
            <person name="Beier S."/>
            <person name="Bleykasten C."/>
            <person name="Bode R."/>
            <person name="Casaregola S."/>
            <person name="Despons L."/>
            <person name="Fairhead C."/>
            <person name="Giersberg M."/>
            <person name="Gierski P."/>
            <person name="Hahnel U."/>
            <person name="Hartmann A."/>
            <person name="Jankowska D."/>
            <person name="Jubin C."/>
            <person name="Jung P."/>
            <person name="Lafontaine I."/>
            <person name="Leh-Louis V."/>
            <person name="Lemaire M."/>
            <person name="Marcet-Houben M."/>
            <person name="Mascher M."/>
            <person name="Morel G."/>
            <person name="Richard G.-F."/>
            <person name="Riechen J."/>
            <person name="Sacerdot C."/>
            <person name="Sarkar A."/>
            <person name="Savel G."/>
            <person name="Schacherer J."/>
            <person name="Sherman D."/>
            <person name="Straub M.-L."/>
            <person name="Stein N."/>
            <person name="Thierry A."/>
            <person name="Trautwein-Schult A."/>
            <person name="Westhof E."/>
            <person name="Worch S."/>
            <person name="Dujon B."/>
            <person name="Souciet J.-L."/>
            <person name="Wincker P."/>
            <person name="Scholz U."/>
            <person name="Neuveglise N."/>
        </authorList>
    </citation>
    <scope>NUCLEOTIDE SEQUENCE</scope>
    <source>
        <strain evidence="11">LS3</strain>
    </source>
</reference>
<dbReference type="PROSITE" id="PS50893">
    <property type="entry name" value="ABC_TRANSPORTER_2"/>
    <property type="match status" value="1"/>
</dbReference>
<feature type="transmembrane region" description="Helical" evidence="9">
    <location>
        <begin position="490"/>
        <end position="510"/>
    </location>
</feature>
<dbReference type="Gene3D" id="3.40.50.300">
    <property type="entry name" value="P-loop containing nucleotide triphosphate hydrolases"/>
    <property type="match status" value="1"/>
</dbReference>
<dbReference type="PANTHER" id="PTHR48042">
    <property type="entry name" value="ABC TRANSPORTER G FAMILY MEMBER 11"/>
    <property type="match status" value="1"/>
</dbReference>
<keyword evidence="6" id="KW-0067">ATP-binding</keyword>
<dbReference type="GO" id="GO:0016020">
    <property type="term" value="C:membrane"/>
    <property type="evidence" value="ECO:0007669"/>
    <property type="project" value="UniProtKB-SubCell"/>
</dbReference>
<comment type="similarity">
    <text evidence="2">Belongs to the ABC transporter superfamily. ABCG family. Eye pigment precursor importer (TC 3.A.1.204) subfamily.</text>
</comment>
<dbReference type="Pfam" id="PF19055">
    <property type="entry name" value="ABC2_membrane_7"/>
    <property type="match status" value="1"/>
</dbReference>
<sequence>MLDIEKGSQFVREFAWKDVTVSVPSSEGEKVLLNSVNGRVRAGEMLAIMGSSGSGKTTLLDYLSRRSTKGKQLGEVTIDKIALDNSVLREYSVYVEQEDTLIGSLTVRETMNFSARLSQVPKDGLKQKIAELLAFFGLSSNADTKVGTPIIKGLSGGQKRRLSVASQLITDPSILFLDEPTSGLDSFASYQVIKSIREIAKARNMIVICTIHQPSMKTFQLFDKLMVLSKGNVLYNDRVDKVSDYFSHLGHPVSPHENVADHILEVTNVDFDNTSQGGDTIQKLSAAWRQHELETQTTPLESTRTNSEESLIDTAVKESKRNQISVFTSQVFYLCRRQLIKARRDVFAYGVRMIMYLGLAILMGTVWLRFKQEEKYVQPYVNAIFFGSAFMSFMAVAYIPAFLEDHSAFVRESQNGLYGPGPFLVSNFVIGVPFLFLIALMFLIVTFWLIHFTATGPVFGKFLLWLFLDLLAAESLVVLISLMVPQFVGALALVAFANGLWMSVDGFLVAPNVLNVFWKYTFHQFDYQRYVFEGLMAAQFKGTNFECHEQCRYSLGNSSSSGQEILESYGYGNIPEGKWVGILISIIAAMRILAYLWLKLKNYISN</sequence>
<feature type="transmembrane region" description="Helical" evidence="9">
    <location>
        <begin position="462"/>
        <end position="484"/>
    </location>
</feature>
<evidence type="ECO:0000256" key="6">
    <source>
        <dbReference type="ARBA" id="ARBA00022840"/>
    </source>
</evidence>
<dbReference type="InterPro" id="IPR027417">
    <property type="entry name" value="P-loop_NTPase"/>
</dbReference>
<dbReference type="PhylomeDB" id="A0A060T3A4"/>
<feature type="transmembrane region" description="Helical" evidence="9">
    <location>
        <begin position="579"/>
        <end position="598"/>
    </location>
</feature>
<dbReference type="InterPro" id="IPR013525">
    <property type="entry name" value="ABC2_TM"/>
</dbReference>
<dbReference type="AlphaFoldDB" id="A0A060T3A4"/>
<gene>
    <name evidence="11" type="ORF">GNLVRS02_ARAD1A14146g</name>
</gene>
<dbReference type="Pfam" id="PF01061">
    <property type="entry name" value="ABC2_membrane"/>
    <property type="match status" value="1"/>
</dbReference>
<dbReference type="InterPro" id="IPR003593">
    <property type="entry name" value="AAA+_ATPase"/>
</dbReference>
<evidence type="ECO:0000256" key="9">
    <source>
        <dbReference type="SAM" id="Phobius"/>
    </source>
</evidence>
<keyword evidence="7 9" id="KW-1133">Transmembrane helix</keyword>
<dbReference type="CDD" id="cd03213">
    <property type="entry name" value="ABCG_EPDR"/>
    <property type="match status" value="1"/>
</dbReference>
<dbReference type="SUPFAM" id="SSF52540">
    <property type="entry name" value="P-loop containing nucleoside triphosphate hydrolases"/>
    <property type="match status" value="1"/>
</dbReference>
<evidence type="ECO:0000313" key="11">
    <source>
        <dbReference type="EMBL" id="CDP33651.1"/>
    </source>
</evidence>
<dbReference type="InterPro" id="IPR017871">
    <property type="entry name" value="ABC_transporter-like_CS"/>
</dbReference>
<dbReference type="InterPro" id="IPR003439">
    <property type="entry name" value="ABC_transporter-like_ATP-bd"/>
</dbReference>
<dbReference type="InterPro" id="IPR052215">
    <property type="entry name" value="Plant_ABCG"/>
</dbReference>
<dbReference type="PANTHER" id="PTHR48042:SF11">
    <property type="entry name" value="ABC TRANSPORTER G FAMILY MEMBER 11"/>
    <property type="match status" value="1"/>
</dbReference>
<feature type="domain" description="ABC transporter" evidence="10">
    <location>
        <begin position="14"/>
        <end position="255"/>
    </location>
</feature>
<dbReference type="SMART" id="SM00382">
    <property type="entry name" value="AAA"/>
    <property type="match status" value="1"/>
</dbReference>
<evidence type="ECO:0000256" key="1">
    <source>
        <dbReference type="ARBA" id="ARBA00004141"/>
    </source>
</evidence>
<dbReference type="Pfam" id="PF00005">
    <property type="entry name" value="ABC_tran"/>
    <property type="match status" value="1"/>
</dbReference>
<evidence type="ECO:0000256" key="5">
    <source>
        <dbReference type="ARBA" id="ARBA00022741"/>
    </source>
</evidence>
<organism evidence="11">
    <name type="scientific">Blastobotrys adeninivorans</name>
    <name type="common">Yeast</name>
    <name type="synonym">Arxula adeninivorans</name>
    <dbReference type="NCBI Taxonomy" id="409370"/>
    <lineage>
        <taxon>Eukaryota</taxon>
        <taxon>Fungi</taxon>
        <taxon>Dikarya</taxon>
        <taxon>Ascomycota</taxon>
        <taxon>Saccharomycotina</taxon>
        <taxon>Dipodascomycetes</taxon>
        <taxon>Dipodascales</taxon>
        <taxon>Trichomonascaceae</taxon>
        <taxon>Blastobotrys</taxon>
    </lineage>
</organism>
<evidence type="ECO:0000256" key="7">
    <source>
        <dbReference type="ARBA" id="ARBA00022989"/>
    </source>
</evidence>
<dbReference type="EMBL" id="HG937691">
    <property type="protein sequence ID" value="CDP33651.1"/>
    <property type="molecule type" value="Genomic_DNA"/>
</dbReference>
<evidence type="ECO:0000256" key="8">
    <source>
        <dbReference type="ARBA" id="ARBA00023136"/>
    </source>
</evidence>
<dbReference type="GO" id="GO:0016887">
    <property type="term" value="F:ATP hydrolysis activity"/>
    <property type="evidence" value="ECO:0007669"/>
    <property type="project" value="InterPro"/>
</dbReference>
<keyword evidence="8 9" id="KW-0472">Membrane</keyword>
<evidence type="ECO:0000256" key="3">
    <source>
        <dbReference type="ARBA" id="ARBA00022448"/>
    </source>
</evidence>